<dbReference type="Pfam" id="PF00258">
    <property type="entry name" value="Flavodoxin_1"/>
    <property type="match status" value="1"/>
</dbReference>
<evidence type="ECO:0000259" key="5">
    <source>
        <dbReference type="PROSITE" id="PS50902"/>
    </source>
</evidence>
<evidence type="ECO:0000256" key="2">
    <source>
        <dbReference type="ARBA" id="ARBA00022643"/>
    </source>
</evidence>
<evidence type="ECO:0000259" key="6">
    <source>
        <dbReference type="PROSITE" id="PS51384"/>
    </source>
</evidence>
<feature type="transmembrane region" description="Helical" evidence="4">
    <location>
        <begin position="187"/>
        <end position="210"/>
    </location>
</feature>
<keyword evidence="4" id="KW-0812">Transmembrane</keyword>
<gene>
    <name evidence="7" type="ORF">AVT10_01805</name>
</gene>
<dbReference type="InterPro" id="IPR001709">
    <property type="entry name" value="Flavoprot_Pyr_Nucl_cyt_Rdtase"/>
</dbReference>
<feature type="domain" description="Flavodoxin-like" evidence="5">
    <location>
        <begin position="379"/>
        <end position="512"/>
    </location>
</feature>
<sequence length="816" mass="88899">MTRNVLFQIHWFLGITAGLVLAVMGVTGAALSFEPEILAALNRDRPVAAGTARLTGPELITAVMRQRPDAEIGRLIVPSGSDELTSVTYRLKGSKERQFERLDPYDGTLLGEPRGGATIDFLEDLHRWLALPGGGNGIGRQISGFSAIALIYFALSGLYLRWPKRPLDWRNWLVLDFRKTGRNLYRMLHAVIGGWVLIFYCISGFTGLWWSYDWYRQGVRALLVAEGPVEKPKHPKDVPVDPTRAWQGFVHATGGRDYDRVTLIVRDHGEVQFRAKLPNGRHDRVSDELSIDGTTGQMIADKRYAARPVGEDIVTSIFELHRGAYFGLIGRIAMMLASLTMPLFTITGFLLYFARRRRKAALAEVVADTSAAPLDHATTLVAYASQTGSAERIARLTAAALPDAAALPIASLDPDQLSRASRLFVVASTYGEGEPPDNARGFARTMEREAPDLSHLDYAVMALGDRKYAEFCAFGHRVDRWLHDHGATRLFDAVEADGTDADAQRQWQHQLAGLGGRTDQPDWAPAAMDEWRLVERRLLNPGSAGGEAWHVALEPVTAGADWTPGDIVEIRPQQDVRRVAAYLGASGLPDTPENRAMLMTSILPTGAGDVATLKPIGHREYSIASIAASGRIELIVRRCTAADGFDGLGSGWLCHGAPVGGIMQARVRANPAFHPPADPSVPLILIGNGTGLAGLLAHLRHRAVRGGAPAYLYWGERHQAHDDFLADERRALMANGTMASQQVAWSRQPGGHRYVQDAVAADGEHIRSAVEAGAAIYVCGSVQGMAPGVHAALSAILGESLLEDMLGNGRYRRDIY</sequence>
<keyword evidence="2" id="KW-0288">FMN</keyword>
<keyword evidence="1" id="KW-0285">Flavoprotein</keyword>
<dbReference type="Proteomes" id="UP000076609">
    <property type="component" value="Unassembled WGS sequence"/>
</dbReference>
<reference evidence="8" key="1">
    <citation type="submission" date="2016-01" db="EMBL/GenBank/DDBJ databases">
        <title>Draft genome of Chromobacterium sp. F49.</title>
        <authorList>
            <person name="Hong K.W."/>
        </authorList>
    </citation>
    <scope>NUCLEOTIDE SEQUENCE [LARGE SCALE GENOMIC DNA]</scope>
    <source>
        <strain evidence="8">CN3</strain>
    </source>
</reference>
<dbReference type="PROSITE" id="PS50902">
    <property type="entry name" value="FLAVODOXIN_LIKE"/>
    <property type="match status" value="1"/>
</dbReference>
<proteinExistence type="predicted"/>
<keyword evidence="4" id="KW-0472">Membrane</keyword>
<dbReference type="Gene3D" id="3.40.50.80">
    <property type="entry name" value="Nucleotide-binding domain of ferredoxin-NADP reductase (FNR) module"/>
    <property type="match status" value="1"/>
</dbReference>
<dbReference type="InterPro" id="IPR017938">
    <property type="entry name" value="Riboflavin_synthase-like_b-brl"/>
</dbReference>
<evidence type="ECO:0000313" key="7">
    <source>
        <dbReference type="EMBL" id="KZE18800.1"/>
    </source>
</evidence>
<dbReference type="SUPFAM" id="SSF52343">
    <property type="entry name" value="Ferredoxin reductase-like, C-terminal NADP-linked domain"/>
    <property type="match status" value="1"/>
</dbReference>
<dbReference type="PANTHER" id="PTHR34219:SF3">
    <property type="entry name" value="BLL7967 PROTEIN"/>
    <property type="match status" value="1"/>
</dbReference>
<dbReference type="InterPro" id="IPR029039">
    <property type="entry name" value="Flavoprotein-like_sf"/>
</dbReference>
<keyword evidence="3" id="KW-0813">Transport</keyword>
<keyword evidence="8" id="KW-1185">Reference proteome</keyword>
<dbReference type="InterPro" id="IPR039261">
    <property type="entry name" value="FNR_nucleotide-bd"/>
</dbReference>
<dbReference type="InterPro" id="IPR005625">
    <property type="entry name" value="PepSY-ass_TM"/>
</dbReference>
<feature type="transmembrane region" description="Helical" evidence="4">
    <location>
        <begin position="328"/>
        <end position="353"/>
    </location>
</feature>
<dbReference type="PROSITE" id="PS51384">
    <property type="entry name" value="FAD_FR"/>
    <property type="match status" value="1"/>
</dbReference>
<evidence type="ECO:0000313" key="8">
    <source>
        <dbReference type="Proteomes" id="UP000076609"/>
    </source>
</evidence>
<dbReference type="PRINTS" id="PR00369">
    <property type="entry name" value="FLAVODOXIN"/>
</dbReference>
<dbReference type="SUPFAM" id="SSF63380">
    <property type="entry name" value="Riboflavin synthase domain-like"/>
    <property type="match status" value="1"/>
</dbReference>
<name>A0ABR5YIV6_9SPHN</name>
<protein>
    <submittedName>
        <fullName evidence="7">Sulfite reductase subunit alpha</fullName>
    </submittedName>
</protein>
<dbReference type="CDD" id="cd06200">
    <property type="entry name" value="SiR_like1"/>
    <property type="match status" value="1"/>
</dbReference>
<dbReference type="InterPro" id="IPR008254">
    <property type="entry name" value="Flavodoxin/NO_synth"/>
</dbReference>
<dbReference type="SUPFAM" id="SSF52218">
    <property type="entry name" value="Flavoproteins"/>
    <property type="match status" value="1"/>
</dbReference>
<organism evidence="7 8">
    <name type="scientific">Sphingomonas hankookensis</name>
    <dbReference type="NCBI Taxonomy" id="563996"/>
    <lineage>
        <taxon>Bacteria</taxon>
        <taxon>Pseudomonadati</taxon>
        <taxon>Pseudomonadota</taxon>
        <taxon>Alphaproteobacteria</taxon>
        <taxon>Sphingomonadales</taxon>
        <taxon>Sphingomonadaceae</taxon>
        <taxon>Sphingomonas</taxon>
    </lineage>
</organism>
<keyword evidence="3" id="KW-0249">Electron transport</keyword>
<dbReference type="PANTHER" id="PTHR34219">
    <property type="entry name" value="IRON-REGULATED INNER MEMBRANE PROTEIN-RELATED"/>
    <property type="match status" value="1"/>
</dbReference>
<keyword evidence="4" id="KW-1133">Transmembrane helix</keyword>
<comment type="caution">
    <text evidence="7">The sequence shown here is derived from an EMBL/GenBank/DDBJ whole genome shotgun (WGS) entry which is preliminary data.</text>
</comment>
<dbReference type="InterPro" id="IPR001094">
    <property type="entry name" value="Flavdoxin-like"/>
</dbReference>
<feature type="transmembrane region" description="Helical" evidence="4">
    <location>
        <begin position="142"/>
        <end position="160"/>
    </location>
</feature>
<dbReference type="Pfam" id="PF00175">
    <property type="entry name" value="NAD_binding_1"/>
    <property type="match status" value="1"/>
</dbReference>
<evidence type="ECO:0000256" key="1">
    <source>
        <dbReference type="ARBA" id="ARBA00022630"/>
    </source>
</evidence>
<feature type="transmembrane region" description="Helical" evidence="4">
    <location>
        <begin position="12"/>
        <end position="33"/>
    </location>
</feature>
<dbReference type="InterPro" id="IPR001433">
    <property type="entry name" value="OxRdtase_FAD/NAD-bd"/>
</dbReference>
<dbReference type="Gene3D" id="3.40.50.360">
    <property type="match status" value="1"/>
</dbReference>
<dbReference type="Pfam" id="PF03929">
    <property type="entry name" value="PepSY_TM"/>
    <property type="match status" value="1"/>
</dbReference>
<evidence type="ECO:0000256" key="4">
    <source>
        <dbReference type="SAM" id="Phobius"/>
    </source>
</evidence>
<dbReference type="RefSeq" id="WP_066687526.1">
    <property type="nucleotide sequence ID" value="NZ_CP117025.1"/>
</dbReference>
<dbReference type="EMBL" id="LQQO01000001">
    <property type="protein sequence ID" value="KZE18800.1"/>
    <property type="molecule type" value="Genomic_DNA"/>
</dbReference>
<dbReference type="InterPro" id="IPR017927">
    <property type="entry name" value="FAD-bd_FR_type"/>
</dbReference>
<dbReference type="PRINTS" id="PR00371">
    <property type="entry name" value="FPNCR"/>
</dbReference>
<accession>A0ABR5YIV6</accession>
<feature type="domain" description="FAD-binding FR-type" evidence="6">
    <location>
        <begin position="526"/>
        <end position="676"/>
    </location>
</feature>
<evidence type="ECO:0000256" key="3">
    <source>
        <dbReference type="ARBA" id="ARBA00022982"/>
    </source>
</evidence>